<sequence>MDEALEAAELLADSGFEGAFVWALRAVGLLVVLAGLGLWLLTEAGLLVLPAVLLVVGLALVVLPGLLLQLAELFV</sequence>
<dbReference type="RefSeq" id="WP_089817025.1">
    <property type="nucleotide sequence ID" value="NZ_FOZK01000002.1"/>
</dbReference>
<dbReference type="AlphaFoldDB" id="A0A1I6LHF6"/>
<evidence type="ECO:0000313" key="3">
    <source>
        <dbReference type="Proteomes" id="UP000199062"/>
    </source>
</evidence>
<feature type="transmembrane region" description="Helical" evidence="1">
    <location>
        <begin position="20"/>
        <end position="41"/>
    </location>
</feature>
<gene>
    <name evidence="2" type="ORF">SAMN05216559_2708</name>
</gene>
<dbReference type="EMBL" id="FOZK01000002">
    <property type="protein sequence ID" value="SFS02917.1"/>
    <property type="molecule type" value="Genomic_DNA"/>
</dbReference>
<accession>A0A1I6LHF6</accession>
<proteinExistence type="predicted"/>
<dbReference type="STRING" id="767519.SAMN05216559_2708"/>
<feature type="transmembrane region" description="Helical" evidence="1">
    <location>
        <begin position="48"/>
        <end position="71"/>
    </location>
</feature>
<name>A0A1I6LHF6_9EURY</name>
<organism evidence="2 3">
    <name type="scientific">Halomicrobium zhouii</name>
    <dbReference type="NCBI Taxonomy" id="767519"/>
    <lineage>
        <taxon>Archaea</taxon>
        <taxon>Methanobacteriati</taxon>
        <taxon>Methanobacteriota</taxon>
        <taxon>Stenosarchaea group</taxon>
        <taxon>Halobacteria</taxon>
        <taxon>Halobacteriales</taxon>
        <taxon>Haloarculaceae</taxon>
        <taxon>Halomicrobium</taxon>
    </lineage>
</organism>
<reference evidence="2 3" key="1">
    <citation type="submission" date="2016-10" db="EMBL/GenBank/DDBJ databases">
        <authorList>
            <person name="de Groot N.N."/>
        </authorList>
    </citation>
    <scope>NUCLEOTIDE SEQUENCE [LARGE SCALE GENOMIC DNA]</scope>
    <source>
        <strain evidence="2 3">CGMCC 1.10457</strain>
    </source>
</reference>
<keyword evidence="3" id="KW-1185">Reference proteome</keyword>
<evidence type="ECO:0000313" key="2">
    <source>
        <dbReference type="EMBL" id="SFS02917.1"/>
    </source>
</evidence>
<keyword evidence="1" id="KW-0472">Membrane</keyword>
<dbReference type="Proteomes" id="UP000199062">
    <property type="component" value="Unassembled WGS sequence"/>
</dbReference>
<evidence type="ECO:0000256" key="1">
    <source>
        <dbReference type="SAM" id="Phobius"/>
    </source>
</evidence>
<keyword evidence="1" id="KW-1133">Transmembrane helix</keyword>
<protein>
    <submittedName>
        <fullName evidence="2">Uncharacterized protein</fullName>
    </submittedName>
</protein>
<keyword evidence="1" id="KW-0812">Transmembrane</keyword>